<comment type="similarity">
    <text evidence="2 4">Belongs to the glucose-6-phosphate 1-epimerase family.</text>
</comment>
<dbReference type="PIRSF" id="PIRSF016020">
    <property type="entry name" value="PHexose_mutarotase"/>
    <property type="match status" value="1"/>
</dbReference>
<evidence type="ECO:0000256" key="4">
    <source>
        <dbReference type="PIRNR" id="PIRNR016020"/>
    </source>
</evidence>
<dbReference type="Gene3D" id="2.70.98.10">
    <property type="match status" value="1"/>
</dbReference>
<dbReference type="GO" id="GO:0047938">
    <property type="term" value="F:glucose-6-phosphate 1-epimerase activity"/>
    <property type="evidence" value="ECO:0007669"/>
    <property type="project" value="UniProtKB-UniRule"/>
</dbReference>
<evidence type="ECO:0000313" key="6">
    <source>
        <dbReference type="EMBL" id="MBC3862027.1"/>
    </source>
</evidence>
<dbReference type="PANTHER" id="PTHR11122">
    <property type="entry name" value="APOSPORY-ASSOCIATED PROTEIN C-RELATED"/>
    <property type="match status" value="1"/>
</dbReference>
<organism evidence="6 7">
    <name type="scientific">Undibacterium jejuense</name>
    <dbReference type="NCBI Taxonomy" id="1344949"/>
    <lineage>
        <taxon>Bacteria</taxon>
        <taxon>Pseudomonadati</taxon>
        <taxon>Pseudomonadota</taxon>
        <taxon>Betaproteobacteria</taxon>
        <taxon>Burkholderiales</taxon>
        <taxon>Oxalobacteraceae</taxon>
        <taxon>Undibacterium</taxon>
    </lineage>
</organism>
<evidence type="ECO:0000256" key="3">
    <source>
        <dbReference type="ARBA" id="ARBA00023235"/>
    </source>
</evidence>
<dbReference type="EMBL" id="JACOFV010000006">
    <property type="protein sequence ID" value="MBC3862027.1"/>
    <property type="molecule type" value="Genomic_DNA"/>
</dbReference>
<evidence type="ECO:0000256" key="1">
    <source>
        <dbReference type="ARBA" id="ARBA00001096"/>
    </source>
</evidence>
<feature type="active site" evidence="5">
    <location>
        <position position="246"/>
    </location>
</feature>
<comment type="caution">
    <text evidence="6">The sequence shown here is derived from an EMBL/GenBank/DDBJ whole genome shotgun (WGS) entry which is preliminary data.</text>
</comment>
<sequence>MDFLTLTARDGATVSICHQGAHVCSWIPAGGTEQLFLSKKSEYQEGVAIRGGIPVIFPQFASMGTLPKHGFARTAEWKLLQQQQTEDGAAQAIFYLKENIARLTIWPHVFNAQLAVSVHDNSLQVALSIQNTGDTTFSFTSALHTYLAVNDIREARLRGLQGALYRDSLTGKSHCEETAELLHIEGETDRIYANVSDQLCLQQAHQHLHIHTTGFTDAVVWNPGPQAALKLSDMELDGDQRMLCVEAANIMRPISLAPGEIWTGSQSFMVTQIE</sequence>
<dbReference type="RefSeq" id="WP_186911954.1">
    <property type="nucleotide sequence ID" value="NZ_JACOFV010000006.1"/>
</dbReference>
<dbReference type="SUPFAM" id="SSF74650">
    <property type="entry name" value="Galactose mutarotase-like"/>
    <property type="match status" value="1"/>
</dbReference>
<proteinExistence type="inferred from homology"/>
<dbReference type="InterPro" id="IPR025532">
    <property type="entry name" value="G6P_1-epimerase"/>
</dbReference>
<dbReference type="Pfam" id="PF01263">
    <property type="entry name" value="Aldose_epim"/>
    <property type="match status" value="1"/>
</dbReference>
<dbReference type="PANTHER" id="PTHR11122:SF13">
    <property type="entry name" value="GLUCOSE-6-PHOSPHATE 1-EPIMERASE"/>
    <property type="match status" value="1"/>
</dbReference>
<evidence type="ECO:0000313" key="7">
    <source>
        <dbReference type="Proteomes" id="UP000634011"/>
    </source>
</evidence>
<dbReference type="AlphaFoldDB" id="A0A923HCK0"/>
<feature type="active site" evidence="5">
    <location>
        <position position="144"/>
    </location>
</feature>
<comment type="catalytic activity">
    <reaction evidence="1">
        <text>alpha-D-glucose 6-phosphate = beta-D-glucose 6-phosphate</text>
        <dbReference type="Rhea" id="RHEA:16249"/>
        <dbReference type="ChEBI" id="CHEBI:58225"/>
        <dbReference type="ChEBI" id="CHEBI:58247"/>
        <dbReference type="EC" id="5.1.3.15"/>
    </reaction>
</comment>
<dbReference type="InterPro" id="IPR014718">
    <property type="entry name" value="GH-type_carb-bd"/>
</dbReference>
<evidence type="ECO:0000256" key="2">
    <source>
        <dbReference type="ARBA" id="ARBA00005866"/>
    </source>
</evidence>
<name>A0A923HCK0_9BURK</name>
<gene>
    <name evidence="6" type="ORF">H8K32_07965</name>
</gene>
<dbReference type="GO" id="GO:0005975">
    <property type="term" value="P:carbohydrate metabolic process"/>
    <property type="evidence" value="ECO:0007669"/>
    <property type="project" value="InterPro"/>
</dbReference>
<keyword evidence="7" id="KW-1185">Reference proteome</keyword>
<accession>A0A923HCK0</accession>
<dbReference type="InterPro" id="IPR011013">
    <property type="entry name" value="Gal_mutarotase_sf_dom"/>
</dbReference>
<dbReference type="EC" id="5.1.3.15" evidence="4"/>
<protein>
    <recommendedName>
        <fullName evidence="4">Putative glucose-6-phosphate 1-epimerase</fullName>
        <ecNumber evidence="4">5.1.3.15</ecNumber>
    </recommendedName>
</protein>
<dbReference type="GO" id="GO:0005737">
    <property type="term" value="C:cytoplasm"/>
    <property type="evidence" value="ECO:0007669"/>
    <property type="project" value="TreeGrafter"/>
</dbReference>
<dbReference type="GO" id="GO:0030246">
    <property type="term" value="F:carbohydrate binding"/>
    <property type="evidence" value="ECO:0007669"/>
    <property type="project" value="UniProtKB-UniRule"/>
</dbReference>
<keyword evidence="3 4" id="KW-0413">Isomerase</keyword>
<evidence type="ECO:0000256" key="5">
    <source>
        <dbReference type="PIRSR" id="PIRSR016020-1"/>
    </source>
</evidence>
<dbReference type="InterPro" id="IPR008183">
    <property type="entry name" value="Aldose_1/G6P_1-epimerase"/>
</dbReference>
<reference evidence="6" key="1">
    <citation type="submission" date="2020-08" db="EMBL/GenBank/DDBJ databases">
        <title>Novel species isolated from subtropical streams in China.</title>
        <authorList>
            <person name="Lu H."/>
        </authorList>
    </citation>
    <scope>NUCLEOTIDE SEQUENCE</scope>
    <source>
        <strain evidence="6">KACC 12607</strain>
    </source>
</reference>
<dbReference type="CDD" id="cd09020">
    <property type="entry name" value="D-hex-6-P-epi_like"/>
    <property type="match status" value="1"/>
</dbReference>
<dbReference type="Proteomes" id="UP000634011">
    <property type="component" value="Unassembled WGS sequence"/>
</dbReference>